<reference evidence="11" key="1">
    <citation type="submission" date="2022-01" db="UniProtKB">
        <authorList>
            <consortium name="EnsemblMetazoa"/>
        </authorList>
    </citation>
    <scope>IDENTIFICATION</scope>
</reference>
<dbReference type="Gene3D" id="4.10.60.30">
    <property type="entry name" value="Nanos, RNA-binding domain"/>
    <property type="match status" value="1"/>
</dbReference>
<feature type="region of interest" description="Disordered" evidence="9">
    <location>
        <begin position="1"/>
        <end position="21"/>
    </location>
</feature>
<dbReference type="AlphaFoldDB" id="A0A8I6TGD1"/>
<evidence type="ECO:0000256" key="1">
    <source>
        <dbReference type="ARBA" id="ARBA00004496"/>
    </source>
</evidence>
<dbReference type="EnsemblMetazoa" id="XM_014399738.2">
    <property type="protein sequence ID" value="XP_014255224.1"/>
    <property type="gene ID" value="LOC106669893"/>
</dbReference>
<evidence type="ECO:0000256" key="4">
    <source>
        <dbReference type="ARBA" id="ARBA00022771"/>
    </source>
</evidence>
<dbReference type="PROSITE" id="PS51522">
    <property type="entry name" value="ZF_NANOS"/>
    <property type="match status" value="1"/>
</dbReference>
<dbReference type="KEGG" id="clec:106669893"/>
<comment type="similarity">
    <text evidence="8">Belongs to the nanos family.</text>
</comment>
<keyword evidence="4 8" id="KW-0863">Zinc-finger</keyword>
<proteinExistence type="inferred from homology"/>
<evidence type="ECO:0000256" key="8">
    <source>
        <dbReference type="PROSITE-ProRule" id="PRU00855"/>
    </source>
</evidence>
<sequence>MQSPPMTFSTSHPTEKGSKPVPFKRNCLLQFSQEFQALRRTFEHPFSPPLNKMEPSPSNKHHSMNDELHRYFAKALTDKINSMLANGEIPCKVPPQKRNEDNNELLIPSHMYAHIFKECETSDIQSENNLAPISPLGKADQQSGKSPPGFNPVFNNMKETILPSSPSPSSDRSQGWTEELRKYFSQSQPNKTERPDVQGYEFLRLCVFCRQNREEPSFWTSHSLKDIKGNVICPILRAHVCRICGATGSKAHTIKHCPFNQNVTNVARTARKNAVGRYVINHSNYSGLMDFYNKYDRS</sequence>
<feature type="compositionally biased region" description="Polar residues" evidence="9">
    <location>
        <begin position="1"/>
        <end position="12"/>
    </location>
</feature>
<keyword evidence="7 8" id="KW-0694">RNA-binding</keyword>
<comment type="subcellular location">
    <subcellularLocation>
        <location evidence="1">Cytoplasm</location>
    </subcellularLocation>
</comment>
<evidence type="ECO:0000313" key="11">
    <source>
        <dbReference type="EnsemblMetazoa" id="XP_014255224.1"/>
    </source>
</evidence>
<dbReference type="InterPro" id="IPR024161">
    <property type="entry name" value="Znf_nanos-typ"/>
</dbReference>
<evidence type="ECO:0000259" key="10">
    <source>
        <dbReference type="PROSITE" id="PS51522"/>
    </source>
</evidence>
<dbReference type="GO" id="GO:0008270">
    <property type="term" value="F:zinc ion binding"/>
    <property type="evidence" value="ECO:0007669"/>
    <property type="project" value="UniProtKB-KW"/>
</dbReference>
<keyword evidence="12" id="KW-1185">Reference proteome</keyword>
<keyword evidence="5" id="KW-0862">Zinc</keyword>
<evidence type="ECO:0000256" key="2">
    <source>
        <dbReference type="ARBA" id="ARBA00022490"/>
    </source>
</evidence>
<keyword evidence="6 8" id="KW-0810">Translation regulation</keyword>
<protein>
    <recommendedName>
        <fullName evidence="10">Nanos-type domain-containing protein</fullName>
    </recommendedName>
</protein>
<dbReference type="GeneID" id="106669893"/>
<evidence type="ECO:0000256" key="9">
    <source>
        <dbReference type="SAM" id="MobiDB-lite"/>
    </source>
</evidence>
<dbReference type="GO" id="GO:0003723">
    <property type="term" value="F:RNA binding"/>
    <property type="evidence" value="ECO:0007669"/>
    <property type="project" value="UniProtKB-UniRule"/>
</dbReference>
<name>A0A8I6TGD1_CIMLE</name>
<dbReference type="Pfam" id="PF05741">
    <property type="entry name" value="zf-nanos"/>
    <property type="match status" value="1"/>
</dbReference>
<dbReference type="InterPro" id="IPR038129">
    <property type="entry name" value="Nanos_sf"/>
</dbReference>
<dbReference type="RefSeq" id="XP_014255224.1">
    <property type="nucleotide sequence ID" value="XM_014399738.2"/>
</dbReference>
<dbReference type="OrthoDB" id="6630241at2759"/>
<evidence type="ECO:0000313" key="12">
    <source>
        <dbReference type="Proteomes" id="UP000494040"/>
    </source>
</evidence>
<dbReference type="Proteomes" id="UP000494040">
    <property type="component" value="Unassembled WGS sequence"/>
</dbReference>
<accession>A0A8I6TGD1</accession>
<feature type="region of interest" description="Disordered" evidence="9">
    <location>
        <begin position="128"/>
        <end position="177"/>
    </location>
</feature>
<feature type="domain" description="Nanos-type" evidence="10">
    <location>
        <begin position="205"/>
        <end position="259"/>
    </location>
</feature>
<evidence type="ECO:0000256" key="6">
    <source>
        <dbReference type="ARBA" id="ARBA00022845"/>
    </source>
</evidence>
<dbReference type="InterPro" id="IPR008705">
    <property type="entry name" value="Nanos/Xcar2"/>
</dbReference>
<keyword evidence="3" id="KW-0479">Metal-binding</keyword>
<keyword evidence="2" id="KW-0963">Cytoplasm</keyword>
<evidence type="ECO:0000256" key="3">
    <source>
        <dbReference type="ARBA" id="ARBA00022723"/>
    </source>
</evidence>
<dbReference type="PANTHER" id="PTHR12887">
    <property type="entry name" value="NANOS PROTEIN"/>
    <property type="match status" value="1"/>
</dbReference>
<evidence type="ECO:0000256" key="5">
    <source>
        <dbReference type="ARBA" id="ARBA00022833"/>
    </source>
</evidence>
<dbReference type="GO" id="GO:0005737">
    <property type="term" value="C:cytoplasm"/>
    <property type="evidence" value="ECO:0007669"/>
    <property type="project" value="UniProtKB-SubCell"/>
</dbReference>
<organism evidence="11 12">
    <name type="scientific">Cimex lectularius</name>
    <name type="common">Bed bug</name>
    <name type="synonym">Acanthia lectularia</name>
    <dbReference type="NCBI Taxonomy" id="79782"/>
    <lineage>
        <taxon>Eukaryota</taxon>
        <taxon>Metazoa</taxon>
        <taxon>Ecdysozoa</taxon>
        <taxon>Arthropoda</taxon>
        <taxon>Hexapoda</taxon>
        <taxon>Insecta</taxon>
        <taxon>Pterygota</taxon>
        <taxon>Neoptera</taxon>
        <taxon>Paraneoptera</taxon>
        <taxon>Hemiptera</taxon>
        <taxon>Heteroptera</taxon>
        <taxon>Panheteroptera</taxon>
        <taxon>Cimicomorpha</taxon>
        <taxon>Cimicidae</taxon>
        <taxon>Cimex</taxon>
    </lineage>
</organism>
<dbReference type="GO" id="GO:0006417">
    <property type="term" value="P:regulation of translation"/>
    <property type="evidence" value="ECO:0007669"/>
    <property type="project" value="UniProtKB-UniRule"/>
</dbReference>
<evidence type="ECO:0000256" key="7">
    <source>
        <dbReference type="ARBA" id="ARBA00022884"/>
    </source>
</evidence>